<dbReference type="EMBL" id="JXTC01000388">
    <property type="protein sequence ID" value="PON58298.1"/>
    <property type="molecule type" value="Genomic_DNA"/>
</dbReference>
<dbReference type="Pfam" id="PF07734">
    <property type="entry name" value="FBA_1"/>
    <property type="match status" value="1"/>
</dbReference>
<accession>A0A2P5CB92</accession>
<keyword evidence="3" id="KW-1185">Reference proteome</keyword>
<dbReference type="InterPro" id="IPR006527">
    <property type="entry name" value="F-box-assoc_dom_typ1"/>
</dbReference>
<evidence type="ECO:0000313" key="2">
    <source>
        <dbReference type="EMBL" id="PON58298.1"/>
    </source>
</evidence>
<dbReference type="SUPFAM" id="SSF50965">
    <property type="entry name" value="Galactose oxidase, central domain"/>
    <property type="match status" value="1"/>
</dbReference>
<dbReference type="InterPro" id="IPR017451">
    <property type="entry name" value="F-box-assoc_interact_dom"/>
</dbReference>
<sequence>MRETKIVTYISSSFLPEDIIKKILLRLDVKSLMRFRCVCKSWQSLICEPTFTKMHFNLQPSSIIVFDNIFLNNNAKRESKFLVHGSGNFGENSTYKIPENIGNDFSRVVGCDGGILCLSDFFLDIAYLWNPATNEVKKLPPSPRERFFPHSSNLRESLNHQVGFGIDRLTNDFKVLRLRFAFHNKDPLKNRSEVAVYSLRTNSWKTIENPRIFSSSEPYPSLTYSLRWSTYSKISVVVNGSIHWMFMFERSSRIHASSIDHDQGQSFGIVAFDLNTEVFSMINLPQHKEGSRVKNIGKMFECLSFIFDAQELIEIWVMKEHDVKDSWIKHTTVDLTKCPIPQIDCFCAPFSLGNKSYVLFYSDNKLVWYDVMSDALGYLGTSKQYVDQFALYAESIVQIGGDKDFDEHHRMAGKNC</sequence>
<dbReference type="InterPro" id="IPR050796">
    <property type="entry name" value="SCF_F-box_component"/>
</dbReference>
<dbReference type="PANTHER" id="PTHR31672">
    <property type="entry name" value="BNACNNG10540D PROTEIN"/>
    <property type="match status" value="1"/>
</dbReference>
<reference evidence="3" key="1">
    <citation type="submission" date="2016-06" db="EMBL/GenBank/DDBJ databases">
        <title>Parallel loss of symbiosis genes in relatives of nitrogen-fixing non-legume Parasponia.</title>
        <authorList>
            <person name="Van Velzen R."/>
            <person name="Holmer R."/>
            <person name="Bu F."/>
            <person name="Rutten L."/>
            <person name="Van Zeijl A."/>
            <person name="Liu W."/>
            <person name="Santuari L."/>
            <person name="Cao Q."/>
            <person name="Sharma T."/>
            <person name="Shen D."/>
            <person name="Roswanjaya Y."/>
            <person name="Wardhani T."/>
            <person name="Kalhor M.S."/>
            <person name="Jansen J."/>
            <person name="Van den Hoogen J."/>
            <person name="Gungor B."/>
            <person name="Hartog M."/>
            <person name="Hontelez J."/>
            <person name="Verver J."/>
            <person name="Yang W.-C."/>
            <person name="Schijlen E."/>
            <person name="Repin R."/>
            <person name="Schilthuizen M."/>
            <person name="Schranz E."/>
            <person name="Heidstra R."/>
            <person name="Miyata K."/>
            <person name="Fedorova E."/>
            <person name="Kohlen W."/>
            <person name="Bisseling T."/>
            <person name="Smit S."/>
            <person name="Geurts R."/>
        </authorList>
    </citation>
    <scope>NUCLEOTIDE SEQUENCE [LARGE SCALE GENOMIC DNA]</scope>
    <source>
        <strain evidence="3">cv. RG33-2</strain>
    </source>
</reference>
<dbReference type="STRING" id="63057.A0A2P5CB92"/>
<dbReference type="InParanoid" id="A0A2P5CB92"/>
<evidence type="ECO:0000313" key="3">
    <source>
        <dbReference type="Proteomes" id="UP000237000"/>
    </source>
</evidence>
<dbReference type="CDD" id="cd22157">
    <property type="entry name" value="F-box_AtFBW1-like"/>
    <property type="match status" value="1"/>
</dbReference>
<dbReference type="OrthoDB" id="591557at2759"/>
<protein>
    <submittedName>
        <fullName evidence="2">F-box domain containing protein</fullName>
    </submittedName>
</protein>
<dbReference type="PROSITE" id="PS50181">
    <property type="entry name" value="FBOX"/>
    <property type="match status" value="1"/>
</dbReference>
<evidence type="ECO:0000259" key="1">
    <source>
        <dbReference type="PROSITE" id="PS50181"/>
    </source>
</evidence>
<dbReference type="InterPro" id="IPR036047">
    <property type="entry name" value="F-box-like_dom_sf"/>
</dbReference>
<name>A0A2P5CB92_TREOI</name>
<comment type="caution">
    <text evidence="2">The sequence shown here is derived from an EMBL/GenBank/DDBJ whole genome shotgun (WGS) entry which is preliminary data.</text>
</comment>
<dbReference type="Gene3D" id="1.20.1280.50">
    <property type="match status" value="1"/>
</dbReference>
<dbReference type="PANTHER" id="PTHR31672:SF13">
    <property type="entry name" value="F-BOX PROTEIN CPR30-LIKE"/>
    <property type="match status" value="1"/>
</dbReference>
<proteinExistence type="predicted"/>
<dbReference type="SMART" id="SM00256">
    <property type="entry name" value="FBOX"/>
    <property type="match status" value="1"/>
</dbReference>
<organism evidence="2 3">
    <name type="scientific">Trema orientale</name>
    <name type="common">Charcoal tree</name>
    <name type="synonym">Celtis orientalis</name>
    <dbReference type="NCBI Taxonomy" id="63057"/>
    <lineage>
        <taxon>Eukaryota</taxon>
        <taxon>Viridiplantae</taxon>
        <taxon>Streptophyta</taxon>
        <taxon>Embryophyta</taxon>
        <taxon>Tracheophyta</taxon>
        <taxon>Spermatophyta</taxon>
        <taxon>Magnoliopsida</taxon>
        <taxon>eudicotyledons</taxon>
        <taxon>Gunneridae</taxon>
        <taxon>Pentapetalae</taxon>
        <taxon>rosids</taxon>
        <taxon>fabids</taxon>
        <taxon>Rosales</taxon>
        <taxon>Cannabaceae</taxon>
        <taxon>Trema</taxon>
    </lineage>
</organism>
<dbReference type="Proteomes" id="UP000237000">
    <property type="component" value="Unassembled WGS sequence"/>
</dbReference>
<dbReference type="InterPro" id="IPR011043">
    <property type="entry name" value="Gal_Oxase/kelch_b-propeller"/>
</dbReference>
<dbReference type="SUPFAM" id="SSF81383">
    <property type="entry name" value="F-box domain"/>
    <property type="match status" value="1"/>
</dbReference>
<dbReference type="Pfam" id="PF00646">
    <property type="entry name" value="F-box"/>
    <property type="match status" value="1"/>
</dbReference>
<gene>
    <name evidence="2" type="ORF">TorRG33x02_291700</name>
</gene>
<dbReference type="AlphaFoldDB" id="A0A2P5CB92"/>
<dbReference type="NCBIfam" id="TIGR01640">
    <property type="entry name" value="F_box_assoc_1"/>
    <property type="match status" value="1"/>
</dbReference>
<dbReference type="InterPro" id="IPR001810">
    <property type="entry name" value="F-box_dom"/>
</dbReference>
<feature type="domain" description="F-box" evidence="1">
    <location>
        <begin position="9"/>
        <end position="54"/>
    </location>
</feature>